<reference evidence="1" key="1">
    <citation type="submission" date="2009-08" db="EMBL/GenBank/DDBJ databases">
        <title>Annotation of Salpingoeca rosetta.</title>
        <authorList>
            <consortium name="The Broad Institute Genome Sequencing Platform"/>
            <person name="Russ C."/>
            <person name="Cuomo C."/>
            <person name="Burger G."/>
            <person name="Gray M.W."/>
            <person name="Holland P.W.H."/>
            <person name="King N."/>
            <person name="Lang F.B.F."/>
            <person name="Roger A.J."/>
            <person name="Ruiz-Trillo I."/>
            <person name="Young S.K."/>
            <person name="Zeng Q."/>
            <person name="Gargeya S."/>
            <person name="Alvarado L."/>
            <person name="Berlin A."/>
            <person name="Chapman S.B."/>
            <person name="Chen Z."/>
            <person name="Freedman E."/>
            <person name="Gellesch M."/>
            <person name="Goldberg J."/>
            <person name="Griggs A."/>
            <person name="Gujja S."/>
            <person name="Heilman E."/>
            <person name="Heiman D."/>
            <person name="Howarth C."/>
            <person name="Mehta T."/>
            <person name="Neiman D."/>
            <person name="Pearson M."/>
            <person name="Roberts A."/>
            <person name="Saif S."/>
            <person name="Shea T."/>
            <person name="Shenoy N."/>
            <person name="Sisk P."/>
            <person name="Stolte C."/>
            <person name="Sykes S."/>
            <person name="White J."/>
            <person name="Yandava C."/>
            <person name="Haas B."/>
            <person name="Nusbaum C."/>
            <person name="Birren B."/>
        </authorList>
    </citation>
    <scope>NUCLEOTIDE SEQUENCE [LARGE SCALE GENOMIC DNA]</scope>
    <source>
        <strain evidence="1">ATCC 50818</strain>
    </source>
</reference>
<dbReference type="InParanoid" id="F2UTM6"/>
<evidence type="ECO:0000313" key="1">
    <source>
        <dbReference type="EMBL" id="EGD73375.1"/>
    </source>
</evidence>
<dbReference type="RefSeq" id="XP_004987479.1">
    <property type="nucleotide sequence ID" value="XM_004987422.1"/>
</dbReference>
<organism evidence="2">
    <name type="scientific">Salpingoeca rosetta (strain ATCC 50818 / BSB-021)</name>
    <dbReference type="NCBI Taxonomy" id="946362"/>
    <lineage>
        <taxon>Eukaryota</taxon>
        <taxon>Choanoflagellata</taxon>
        <taxon>Craspedida</taxon>
        <taxon>Salpingoecidae</taxon>
        <taxon>Salpingoeca</taxon>
    </lineage>
</organism>
<dbReference type="KEGG" id="sre:PTSG_11495"/>
<dbReference type="PROSITE" id="PS51257">
    <property type="entry name" value="PROKAR_LIPOPROTEIN"/>
    <property type="match status" value="1"/>
</dbReference>
<gene>
    <name evidence="1" type="ORF">PTSG_11495</name>
</gene>
<dbReference type="EMBL" id="GL833071">
    <property type="protein sequence ID" value="EGD73375.1"/>
    <property type="molecule type" value="Genomic_DNA"/>
</dbReference>
<dbReference type="GeneID" id="16067997"/>
<keyword evidence="2" id="KW-1185">Reference proteome</keyword>
<dbReference type="Proteomes" id="UP000007799">
    <property type="component" value="Unassembled WGS sequence"/>
</dbReference>
<protein>
    <submittedName>
        <fullName evidence="1">Uncharacterized protein</fullName>
    </submittedName>
</protein>
<name>F2UTM6_SALR5</name>
<proteinExistence type="predicted"/>
<evidence type="ECO:0000313" key="2">
    <source>
        <dbReference type="Proteomes" id="UP000007799"/>
    </source>
</evidence>
<accession>F2UTM6</accession>
<dbReference type="AlphaFoldDB" id="F2UTM6"/>
<sequence>MFGRRWWLCSPRRMVVLAALVTGCVLFFNRGDPSNNAYAHLPLNQQGLPEPYFPAPFAAHHEGMRRQALELQNTPQAQEEAKIGFERNSFNQFVSDRIPLVQATALLATRVFCLA</sequence>